<comment type="caution">
    <text evidence="4">The sequence shown here is derived from an EMBL/GenBank/DDBJ whole genome shotgun (WGS) entry which is preliminary data.</text>
</comment>
<gene>
    <name evidence="4" type="ORF">CKAN_00289600</name>
</gene>
<keyword evidence="5" id="KW-1185">Reference proteome</keyword>
<dbReference type="OrthoDB" id="2422440at2759"/>
<evidence type="ECO:0000313" key="4">
    <source>
        <dbReference type="EMBL" id="RWR74561.1"/>
    </source>
</evidence>
<dbReference type="Proteomes" id="UP000283530">
    <property type="component" value="Unassembled WGS sequence"/>
</dbReference>
<dbReference type="Pfam" id="PF10551">
    <property type="entry name" value="MULE"/>
    <property type="match status" value="1"/>
</dbReference>
<dbReference type="PANTHER" id="PTHR31569">
    <property type="entry name" value="SWIM-TYPE DOMAIN-CONTAINING PROTEIN"/>
    <property type="match status" value="1"/>
</dbReference>
<dbReference type="Pfam" id="PF03101">
    <property type="entry name" value="FAR1"/>
    <property type="match status" value="1"/>
</dbReference>
<name>A0A443N7S9_9MAGN</name>
<sequence>MDEGTSILVGKGQESQTVVERRKGKIQDDASTQCNKVGLECGRDYSCEFITQEIFKSREALIKWARDVGRRNGFVIVIKTSTTGRHGKKPRIILGCERSGCYRNNRKNREVNTEKKMKLTASKKCGCPFSLLGKNLGTNNDWTLHVLCGVHNHPAENFREGHSYAGRLSEEETSLLVDMSKSMVRPKEILATLKQRCDLNVSTIKTIYNARYRKCKRAERTQMQQLFAQLAEHKYIEWHRKCDDTETVTDLLWTHPTSLDLLRAFPHVLIMDCICKTNRYHMPLLEIVGVTSTEKTFSVCFAYLQYECEDNYTWALGILRSVISEGALPSVIVTDREITLMKALSTVFPGATHFLCRWHINRNVSAKCKKLFETKEKWDRFIISWNMLVSSSTKEQFTQQLVMLNKEFNTYPEALEYVRCSWLDPYMDRFVAVWTDKSMHFGNTTTNMAESSHAQLKKELGLGQGTFESSWMKIHNLLELQHTDIKASFKKSKTVVQHNFKPSKFKELRGKISISALEKILVETKRANSVGVDQDACGCVIRHTHGLPCAHEIAEYIKEDRPIPLDCIHPHWCKLDMSATATPKSSSMELVPSEASDGSPLKKLKTT</sequence>
<evidence type="ECO:0000256" key="1">
    <source>
        <dbReference type="SAM" id="MobiDB-lite"/>
    </source>
</evidence>
<protein>
    <submittedName>
        <fullName evidence="4">Protein FAR1-RELATED SEQUENCE 2 isoform X2</fullName>
    </submittedName>
</protein>
<dbReference type="PANTHER" id="PTHR31569:SF4">
    <property type="entry name" value="SWIM-TYPE DOMAIN-CONTAINING PROTEIN"/>
    <property type="match status" value="1"/>
</dbReference>
<feature type="region of interest" description="Disordered" evidence="1">
    <location>
        <begin position="584"/>
        <end position="607"/>
    </location>
</feature>
<feature type="domain" description="MULE transposase" evidence="3">
    <location>
        <begin position="268"/>
        <end position="363"/>
    </location>
</feature>
<dbReference type="AlphaFoldDB" id="A0A443N7S9"/>
<evidence type="ECO:0000313" key="5">
    <source>
        <dbReference type="Proteomes" id="UP000283530"/>
    </source>
</evidence>
<dbReference type="InterPro" id="IPR052579">
    <property type="entry name" value="Zinc_finger_SWIM"/>
</dbReference>
<accession>A0A443N7S9</accession>
<feature type="region of interest" description="Disordered" evidence="1">
    <location>
        <begin position="1"/>
        <end position="24"/>
    </location>
</feature>
<dbReference type="InterPro" id="IPR018289">
    <property type="entry name" value="MULE_transposase_dom"/>
</dbReference>
<evidence type="ECO:0000259" key="2">
    <source>
        <dbReference type="Pfam" id="PF03101"/>
    </source>
</evidence>
<dbReference type="EMBL" id="QPKB01000001">
    <property type="protein sequence ID" value="RWR74561.1"/>
    <property type="molecule type" value="Genomic_DNA"/>
</dbReference>
<reference evidence="4 5" key="1">
    <citation type="journal article" date="2019" name="Nat. Plants">
        <title>Stout camphor tree genome fills gaps in understanding of flowering plant genome evolution.</title>
        <authorList>
            <person name="Chaw S.M."/>
            <person name="Liu Y.C."/>
            <person name="Wu Y.W."/>
            <person name="Wang H.Y."/>
            <person name="Lin C.I."/>
            <person name="Wu C.S."/>
            <person name="Ke H.M."/>
            <person name="Chang L.Y."/>
            <person name="Hsu C.Y."/>
            <person name="Yang H.T."/>
            <person name="Sudianto E."/>
            <person name="Hsu M.H."/>
            <person name="Wu K.P."/>
            <person name="Wang L.N."/>
            <person name="Leebens-Mack J.H."/>
            <person name="Tsai I.J."/>
        </authorList>
    </citation>
    <scope>NUCLEOTIDE SEQUENCE [LARGE SCALE GENOMIC DNA]</scope>
    <source>
        <strain evidence="5">cv. Chaw 1501</strain>
        <tissue evidence="4">Young leaves</tissue>
    </source>
</reference>
<organism evidence="4 5">
    <name type="scientific">Cinnamomum micranthum f. kanehirae</name>
    <dbReference type="NCBI Taxonomy" id="337451"/>
    <lineage>
        <taxon>Eukaryota</taxon>
        <taxon>Viridiplantae</taxon>
        <taxon>Streptophyta</taxon>
        <taxon>Embryophyta</taxon>
        <taxon>Tracheophyta</taxon>
        <taxon>Spermatophyta</taxon>
        <taxon>Magnoliopsida</taxon>
        <taxon>Magnoliidae</taxon>
        <taxon>Laurales</taxon>
        <taxon>Lauraceae</taxon>
        <taxon>Cinnamomum</taxon>
    </lineage>
</organism>
<feature type="domain" description="FAR1" evidence="2">
    <location>
        <begin position="69"/>
        <end position="154"/>
    </location>
</feature>
<proteinExistence type="predicted"/>
<dbReference type="InterPro" id="IPR004330">
    <property type="entry name" value="FAR1_DNA_bnd_dom"/>
</dbReference>
<evidence type="ECO:0000259" key="3">
    <source>
        <dbReference type="Pfam" id="PF10551"/>
    </source>
</evidence>